<sequence>MKIQEKQSLRNRKLCCLSCTLTDLQLINEEFPHIQKVHCTLHVFNLIAKRLVFSHEDGFRKCLEMYRDPLISVESSSCQRLEDEKVGGCSSARVNQSLL</sequence>
<keyword evidence="2" id="KW-1185">Reference proteome</keyword>
<reference evidence="1 2" key="1">
    <citation type="submission" date="2015-08" db="EMBL/GenBank/DDBJ databases">
        <title>Next Generation Sequencing and Analysis of the Genome of Puccinia sorghi L Schw, the Causal Agent of Maize Common Rust.</title>
        <authorList>
            <person name="Rochi L."/>
            <person name="Burguener G."/>
            <person name="Darino M."/>
            <person name="Turjanski A."/>
            <person name="Kreff E."/>
            <person name="Dieguez M.J."/>
            <person name="Sacco F."/>
        </authorList>
    </citation>
    <scope>NUCLEOTIDE SEQUENCE [LARGE SCALE GENOMIC DNA]</scope>
    <source>
        <strain evidence="1 2">RO10H11247</strain>
    </source>
</reference>
<organism evidence="1 2">
    <name type="scientific">Puccinia sorghi</name>
    <dbReference type="NCBI Taxonomy" id="27349"/>
    <lineage>
        <taxon>Eukaryota</taxon>
        <taxon>Fungi</taxon>
        <taxon>Dikarya</taxon>
        <taxon>Basidiomycota</taxon>
        <taxon>Pucciniomycotina</taxon>
        <taxon>Pucciniomycetes</taxon>
        <taxon>Pucciniales</taxon>
        <taxon>Pucciniaceae</taxon>
        <taxon>Puccinia</taxon>
    </lineage>
</organism>
<dbReference type="Proteomes" id="UP000037035">
    <property type="component" value="Unassembled WGS sequence"/>
</dbReference>
<evidence type="ECO:0000313" key="2">
    <source>
        <dbReference type="Proteomes" id="UP000037035"/>
    </source>
</evidence>
<protein>
    <submittedName>
        <fullName evidence="1">Uncharacterized protein</fullName>
    </submittedName>
</protein>
<evidence type="ECO:0000313" key="1">
    <source>
        <dbReference type="EMBL" id="KNZ45102.1"/>
    </source>
</evidence>
<comment type="caution">
    <text evidence="1">The sequence shown here is derived from an EMBL/GenBank/DDBJ whole genome shotgun (WGS) entry which is preliminary data.</text>
</comment>
<name>A0A0L6U9X0_9BASI</name>
<dbReference type="AlphaFoldDB" id="A0A0L6U9X0"/>
<dbReference type="EMBL" id="LAVV01014048">
    <property type="protein sequence ID" value="KNZ45102.1"/>
    <property type="molecule type" value="Genomic_DNA"/>
</dbReference>
<proteinExistence type="predicted"/>
<accession>A0A0L6U9X0</accession>
<gene>
    <name evidence="1" type="ORF">VP01_849g1</name>
</gene>
<dbReference type="VEuPathDB" id="FungiDB:VP01_849g1"/>